<organism evidence="2 4">
    <name type="scientific">Kurthia zopfii</name>
    <dbReference type="NCBI Taxonomy" id="1650"/>
    <lineage>
        <taxon>Bacteria</taxon>
        <taxon>Bacillati</taxon>
        <taxon>Bacillota</taxon>
        <taxon>Bacilli</taxon>
        <taxon>Bacillales</taxon>
        <taxon>Caryophanaceae</taxon>
        <taxon>Kurthia</taxon>
    </lineage>
</organism>
<dbReference type="InterPro" id="IPR029068">
    <property type="entry name" value="Glyas_Bleomycin-R_OHBP_Dase"/>
</dbReference>
<evidence type="ECO:0000313" key="2">
    <source>
        <dbReference type="EMBL" id="STX10933.1"/>
    </source>
</evidence>
<sequence length="234" mass="27684">MFELDHVVYFTKRSPEEVVEKVEIEKVHPVIGGQHLQWGTHNALFYTKSSYIEWLSIEDLEKARHTNHPLIKQLLYDVDDRDGFASICLRSDNLEQMDKYFSKMGYKTSGVLPSERKTADGEVIRWKMLFIDQKVDESLPYPFFIEWEKDTEERYSALRESGAVKEANEELTINKCKFHVHDVEKKLTQWSRLLSLPFKDNQLKLSNTKFEFIESNDEKERLQTVEVVKSWTIE</sequence>
<keyword evidence="5" id="KW-1185">Reference proteome</keyword>
<dbReference type="OrthoDB" id="9111355at2"/>
<accession>A0A8B4QDP3</accession>
<dbReference type="RefSeq" id="WP_109348806.1">
    <property type="nucleotide sequence ID" value="NZ_BJUE01000002.1"/>
</dbReference>
<evidence type="ECO:0000313" key="5">
    <source>
        <dbReference type="Proteomes" id="UP000294641"/>
    </source>
</evidence>
<reference evidence="3 5" key="2">
    <citation type="submission" date="2019-03" db="EMBL/GenBank/DDBJ databases">
        <title>Genomic Encyclopedia of Type Strains, Phase IV (KMG-IV): sequencing the most valuable type-strain genomes for metagenomic binning, comparative biology and taxonomic classification.</title>
        <authorList>
            <person name="Goeker M."/>
        </authorList>
    </citation>
    <scope>NUCLEOTIDE SEQUENCE [LARGE SCALE GENOMIC DNA]</scope>
    <source>
        <strain evidence="3 5">DSM 20580</strain>
    </source>
</reference>
<evidence type="ECO:0000313" key="4">
    <source>
        <dbReference type="Proteomes" id="UP000254330"/>
    </source>
</evidence>
<gene>
    <name evidence="3" type="ORF">DFR61_10438</name>
    <name evidence="2" type="ORF">NCTC10597_02725</name>
</gene>
<feature type="domain" description="Glyoxalase-like" evidence="1">
    <location>
        <begin position="4"/>
        <end position="194"/>
    </location>
</feature>
<comment type="caution">
    <text evidence="2">The sequence shown here is derived from an EMBL/GenBank/DDBJ whole genome shotgun (WGS) entry which is preliminary data.</text>
</comment>
<evidence type="ECO:0000313" key="3">
    <source>
        <dbReference type="EMBL" id="TDR42148.1"/>
    </source>
</evidence>
<protein>
    <submittedName>
        <fullName evidence="3">Glyoxalase-like protein</fullName>
    </submittedName>
</protein>
<dbReference type="InterPro" id="IPR025870">
    <property type="entry name" value="Glyoxalase-like_dom"/>
</dbReference>
<dbReference type="Proteomes" id="UP000254330">
    <property type="component" value="Unassembled WGS sequence"/>
</dbReference>
<dbReference type="EMBL" id="UGNP01000001">
    <property type="protein sequence ID" value="STX10933.1"/>
    <property type="molecule type" value="Genomic_DNA"/>
</dbReference>
<name>A0A8B4QDP3_9BACL</name>
<dbReference type="Proteomes" id="UP000294641">
    <property type="component" value="Unassembled WGS sequence"/>
</dbReference>
<dbReference type="Gene3D" id="3.10.180.10">
    <property type="entry name" value="2,3-Dihydroxybiphenyl 1,2-Dioxygenase, domain 1"/>
    <property type="match status" value="1"/>
</dbReference>
<proteinExistence type="predicted"/>
<dbReference type="PANTHER" id="PTHR40265:SF1">
    <property type="entry name" value="GLYOXALASE-LIKE DOMAIN-CONTAINING PROTEIN"/>
    <property type="match status" value="1"/>
</dbReference>
<dbReference type="Pfam" id="PF13468">
    <property type="entry name" value="Glyoxalase_3"/>
    <property type="match status" value="1"/>
</dbReference>
<evidence type="ECO:0000259" key="1">
    <source>
        <dbReference type="Pfam" id="PF13468"/>
    </source>
</evidence>
<dbReference type="EMBL" id="SNZG01000004">
    <property type="protein sequence ID" value="TDR42148.1"/>
    <property type="molecule type" value="Genomic_DNA"/>
</dbReference>
<dbReference type="PANTHER" id="PTHR40265">
    <property type="entry name" value="BLL2707 PROTEIN"/>
    <property type="match status" value="1"/>
</dbReference>
<reference evidence="2 4" key="1">
    <citation type="submission" date="2018-06" db="EMBL/GenBank/DDBJ databases">
        <authorList>
            <consortium name="Pathogen Informatics"/>
            <person name="Doyle S."/>
        </authorList>
    </citation>
    <scope>NUCLEOTIDE SEQUENCE [LARGE SCALE GENOMIC DNA]</scope>
    <source>
        <strain evidence="2 4">NCTC10597</strain>
    </source>
</reference>
<dbReference type="AlphaFoldDB" id="A0A8B4QDP3"/>